<accession>A0ABP0UD91</accession>
<organism evidence="2 3">
    <name type="scientific">Sphagnum troendelagicum</name>
    <dbReference type="NCBI Taxonomy" id="128251"/>
    <lineage>
        <taxon>Eukaryota</taxon>
        <taxon>Viridiplantae</taxon>
        <taxon>Streptophyta</taxon>
        <taxon>Embryophyta</taxon>
        <taxon>Bryophyta</taxon>
        <taxon>Sphagnophytina</taxon>
        <taxon>Sphagnopsida</taxon>
        <taxon>Sphagnales</taxon>
        <taxon>Sphagnaceae</taxon>
        <taxon>Sphagnum</taxon>
    </lineage>
</organism>
<keyword evidence="3" id="KW-1185">Reference proteome</keyword>
<dbReference type="EMBL" id="OZ019895">
    <property type="protein sequence ID" value="CAK9218939.1"/>
    <property type="molecule type" value="Genomic_DNA"/>
</dbReference>
<reference evidence="2" key="1">
    <citation type="submission" date="2024-02" db="EMBL/GenBank/DDBJ databases">
        <authorList>
            <consortium name="ELIXIR-Norway"/>
            <consortium name="Elixir Norway"/>
        </authorList>
    </citation>
    <scope>NUCLEOTIDE SEQUENCE</scope>
</reference>
<dbReference type="Proteomes" id="UP001497512">
    <property type="component" value="Chromosome 3"/>
</dbReference>
<name>A0ABP0UD91_9BRYO</name>
<protein>
    <submittedName>
        <fullName evidence="2">Uncharacterized protein</fullName>
    </submittedName>
</protein>
<evidence type="ECO:0000256" key="1">
    <source>
        <dbReference type="SAM" id="MobiDB-lite"/>
    </source>
</evidence>
<proteinExistence type="predicted"/>
<evidence type="ECO:0000313" key="2">
    <source>
        <dbReference type="EMBL" id="CAK9218939.1"/>
    </source>
</evidence>
<gene>
    <name evidence="2" type="ORF">CSSPTR1EN2_LOCUS14235</name>
</gene>
<evidence type="ECO:0000313" key="3">
    <source>
        <dbReference type="Proteomes" id="UP001497512"/>
    </source>
</evidence>
<feature type="compositionally biased region" description="Polar residues" evidence="1">
    <location>
        <begin position="43"/>
        <end position="57"/>
    </location>
</feature>
<sequence>MTIEGRHDEQEEEEAALHYAVSSRFFLGNELLSALSAQRRHSSSLGASSPTKQTATSFFLRPASVTKTDNHDD</sequence>
<feature type="region of interest" description="Disordered" evidence="1">
    <location>
        <begin position="38"/>
        <end position="73"/>
    </location>
</feature>